<keyword evidence="1" id="KW-0812">Transmembrane</keyword>
<proteinExistence type="predicted"/>
<accession>A0AAD6R521</accession>
<comment type="caution">
    <text evidence="2">The sequence shown here is derived from an EMBL/GenBank/DDBJ whole genome shotgun (WGS) entry which is preliminary data.</text>
</comment>
<dbReference type="Proteomes" id="UP001164929">
    <property type="component" value="Chromosome 4"/>
</dbReference>
<gene>
    <name evidence="2" type="ORF">NC653_012088</name>
</gene>
<keyword evidence="1" id="KW-1133">Transmembrane helix</keyword>
<name>A0AAD6R521_9ROSI</name>
<dbReference type="AlphaFoldDB" id="A0AAD6R521"/>
<sequence>MSKILDHQHLYLIKSYCCSSWTGFKSVFFFFFSSFQSFCIFVLLMFAFKVFSEVGEIYFFSIYNCRKDTYGVFSEPVDLNEVSVLMMHLAFWTCLYAFVI</sequence>
<evidence type="ECO:0000313" key="2">
    <source>
        <dbReference type="EMBL" id="KAJ7001900.1"/>
    </source>
</evidence>
<keyword evidence="1" id="KW-0472">Membrane</keyword>
<dbReference type="EMBL" id="JAQIZT010000004">
    <property type="protein sequence ID" value="KAJ7001900.1"/>
    <property type="molecule type" value="Genomic_DNA"/>
</dbReference>
<feature type="transmembrane region" description="Helical" evidence="1">
    <location>
        <begin position="82"/>
        <end position="99"/>
    </location>
</feature>
<feature type="transmembrane region" description="Helical" evidence="1">
    <location>
        <begin position="27"/>
        <end position="48"/>
    </location>
</feature>
<evidence type="ECO:0000313" key="3">
    <source>
        <dbReference type="Proteomes" id="UP001164929"/>
    </source>
</evidence>
<reference evidence="2 3" key="1">
    <citation type="journal article" date="2023" name="Mol. Ecol. Resour.">
        <title>Chromosome-level genome assembly of a triploid poplar Populus alba 'Berolinensis'.</title>
        <authorList>
            <person name="Chen S."/>
            <person name="Yu Y."/>
            <person name="Wang X."/>
            <person name="Wang S."/>
            <person name="Zhang T."/>
            <person name="Zhou Y."/>
            <person name="He R."/>
            <person name="Meng N."/>
            <person name="Wang Y."/>
            <person name="Liu W."/>
            <person name="Liu Z."/>
            <person name="Liu J."/>
            <person name="Guo Q."/>
            <person name="Huang H."/>
            <person name="Sederoff R.R."/>
            <person name="Wang G."/>
            <person name="Qu G."/>
            <person name="Chen S."/>
        </authorList>
    </citation>
    <scope>NUCLEOTIDE SEQUENCE [LARGE SCALE GENOMIC DNA]</scope>
    <source>
        <strain evidence="2">SC-2020</strain>
    </source>
</reference>
<organism evidence="2 3">
    <name type="scientific">Populus alba x Populus x berolinensis</name>
    <dbReference type="NCBI Taxonomy" id="444605"/>
    <lineage>
        <taxon>Eukaryota</taxon>
        <taxon>Viridiplantae</taxon>
        <taxon>Streptophyta</taxon>
        <taxon>Embryophyta</taxon>
        <taxon>Tracheophyta</taxon>
        <taxon>Spermatophyta</taxon>
        <taxon>Magnoliopsida</taxon>
        <taxon>eudicotyledons</taxon>
        <taxon>Gunneridae</taxon>
        <taxon>Pentapetalae</taxon>
        <taxon>rosids</taxon>
        <taxon>fabids</taxon>
        <taxon>Malpighiales</taxon>
        <taxon>Salicaceae</taxon>
        <taxon>Saliceae</taxon>
        <taxon>Populus</taxon>
    </lineage>
</organism>
<keyword evidence="3" id="KW-1185">Reference proteome</keyword>
<protein>
    <submittedName>
        <fullName evidence="2">Uncharacterized protein</fullName>
    </submittedName>
</protein>
<evidence type="ECO:0000256" key="1">
    <source>
        <dbReference type="SAM" id="Phobius"/>
    </source>
</evidence>